<comment type="cofactor">
    <cofactor evidence="1">
        <name>[4Fe-4S] cluster</name>
        <dbReference type="ChEBI" id="CHEBI:49883"/>
    </cofactor>
</comment>
<dbReference type="InterPro" id="IPR006158">
    <property type="entry name" value="Cobalamin-bd"/>
</dbReference>
<dbReference type="PANTHER" id="PTHR43409:SF7">
    <property type="entry name" value="BLL1977 PROTEIN"/>
    <property type="match status" value="1"/>
</dbReference>
<dbReference type="Gene3D" id="3.40.50.280">
    <property type="entry name" value="Cobalamin-binding domain"/>
    <property type="match status" value="1"/>
</dbReference>
<dbReference type="SMART" id="SM00729">
    <property type="entry name" value="Elp3"/>
    <property type="match status" value="1"/>
</dbReference>
<evidence type="ECO:0000256" key="7">
    <source>
        <dbReference type="ARBA" id="ARBA00023014"/>
    </source>
</evidence>
<dbReference type="CDD" id="cd01335">
    <property type="entry name" value="Radical_SAM"/>
    <property type="match status" value="1"/>
</dbReference>
<keyword evidence="2" id="KW-0489">Methyltransferase</keyword>
<dbReference type="InterPro" id="IPR023404">
    <property type="entry name" value="rSAM_horseshoe"/>
</dbReference>
<dbReference type="STRING" id="1123281.SAMN02745180_02529"/>
<dbReference type="OrthoDB" id="9801424at2"/>
<evidence type="ECO:0000256" key="3">
    <source>
        <dbReference type="ARBA" id="ARBA00022679"/>
    </source>
</evidence>
<dbReference type="SUPFAM" id="SSF102114">
    <property type="entry name" value="Radical SAM enzymes"/>
    <property type="match status" value="1"/>
</dbReference>
<dbReference type="InterPro" id="IPR034466">
    <property type="entry name" value="Methyltransferase_Class_B"/>
</dbReference>
<dbReference type="Pfam" id="PF04055">
    <property type="entry name" value="Radical_SAM"/>
    <property type="match status" value="1"/>
</dbReference>
<dbReference type="InterPro" id="IPR006638">
    <property type="entry name" value="Elp3/MiaA/NifB-like_rSAM"/>
</dbReference>
<keyword evidence="7" id="KW-0411">Iron-sulfur</keyword>
<feature type="domain" description="Radical SAM core" evidence="9">
    <location>
        <begin position="159"/>
        <end position="382"/>
    </location>
</feature>
<dbReference type="GO" id="GO:0051539">
    <property type="term" value="F:4 iron, 4 sulfur cluster binding"/>
    <property type="evidence" value="ECO:0007669"/>
    <property type="project" value="UniProtKB-KW"/>
</dbReference>
<reference evidence="10 11" key="1">
    <citation type="submission" date="2016-11" db="EMBL/GenBank/DDBJ databases">
        <authorList>
            <person name="Jaros S."/>
            <person name="Januszkiewicz K."/>
            <person name="Wedrychowicz H."/>
        </authorList>
    </citation>
    <scope>NUCLEOTIDE SEQUENCE [LARGE SCALE GENOMIC DNA]</scope>
    <source>
        <strain evidence="10 11">DSM 13106</strain>
    </source>
</reference>
<feature type="domain" description="B12-binding" evidence="8">
    <location>
        <begin position="1"/>
        <end position="140"/>
    </location>
</feature>
<dbReference type="SFLD" id="SFLDS00029">
    <property type="entry name" value="Radical_SAM"/>
    <property type="match status" value="1"/>
</dbReference>
<sequence>MKIVFITPAADIRRNSIYRLGGSFYGQKNSITGPLILGRILKEAGHDVEVYEELYKDLKPENILDADTVGIYTMTSNATRAYELADILRNEYKKRVILGGMHVSGFPEEGLKHADQVIVGEAENIIVDIIEGNIKEKIVYAPPVKDLDKIPFPDYSLLKTPCNAANVMTSRGCPFSCIFCTTSRMFYPYRQRTPDNVIKELEMYKKMGFKYVNFEDDNFTANKIRAKEILRKMIENKLVFKETFFFGRTDLANDEELLVLLRDAHLNRVLIGIESLNQKSLDYIDKKQKIEDIEKAGEMLAKYKIKLIASIVLGLDYDTVEDIRNSVEFTKKINAYQLQPAVLTPYPGTPLYEQFEKEDRIIIKDWQYYDMMNVVFQPKNMSPWKLQSEFFHAVKSFYSFSGAMKIFKLFGFEAGMRRLGLWIAANFGKTFFNKQSEKENGNIYHELYELSDSSSSELPKSSFKLS</sequence>
<name>A0A1M5YXI1_9FIRM</name>
<dbReference type="SFLD" id="SFLDG01123">
    <property type="entry name" value="methyltransferase_(Class_B)"/>
    <property type="match status" value="1"/>
</dbReference>
<keyword evidence="5" id="KW-0479">Metal-binding</keyword>
<dbReference type="GO" id="GO:0003824">
    <property type="term" value="F:catalytic activity"/>
    <property type="evidence" value="ECO:0007669"/>
    <property type="project" value="InterPro"/>
</dbReference>
<dbReference type="PROSITE" id="PS51332">
    <property type="entry name" value="B12_BINDING"/>
    <property type="match status" value="1"/>
</dbReference>
<evidence type="ECO:0000256" key="5">
    <source>
        <dbReference type="ARBA" id="ARBA00022723"/>
    </source>
</evidence>
<dbReference type="InterPro" id="IPR051198">
    <property type="entry name" value="BchE-like"/>
</dbReference>
<dbReference type="Pfam" id="PF02310">
    <property type="entry name" value="B12-binding"/>
    <property type="match status" value="1"/>
</dbReference>
<dbReference type="EMBL" id="FQXR01000017">
    <property type="protein sequence ID" value="SHI16752.1"/>
    <property type="molecule type" value="Genomic_DNA"/>
</dbReference>
<dbReference type="GO" id="GO:0046872">
    <property type="term" value="F:metal ion binding"/>
    <property type="evidence" value="ECO:0007669"/>
    <property type="project" value="UniProtKB-KW"/>
</dbReference>
<accession>A0A1M5YXI1</accession>
<dbReference type="PROSITE" id="PS51918">
    <property type="entry name" value="RADICAL_SAM"/>
    <property type="match status" value="1"/>
</dbReference>
<gene>
    <name evidence="10" type="ORF">SAMN02745180_02529</name>
</gene>
<protein>
    <submittedName>
        <fullName evidence="10">Radical SAM superfamily enzyme YgiQ, UPF0313 family</fullName>
    </submittedName>
</protein>
<evidence type="ECO:0000256" key="2">
    <source>
        <dbReference type="ARBA" id="ARBA00022603"/>
    </source>
</evidence>
<evidence type="ECO:0000313" key="11">
    <source>
        <dbReference type="Proteomes" id="UP000184389"/>
    </source>
</evidence>
<dbReference type="RefSeq" id="WP_072745155.1">
    <property type="nucleotide sequence ID" value="NZ_FQXR01000017.1"/>
</dbReference>
<keyword evidence="6" id="KW-0408">Iron</keyword>
<dbReference type="InterPro" id="IPR007197">
    <property type="entry name" value="rSAM"/>
</dbReference>
<evidence type="ECO:0000256" key="6">
    <source>
        <dbReference type="ARBA" id="ARBA00023004"/>
    </source>
</evidence>
<dbReference type="PANTHER" id="PTHR43409">
    <property type="entry name" value="ANAEROBIC MAGNESIUM-PROTOPORPHYRIN IX MONOMETHYL ESTER CYCLASE-RELATED"/>
    <property type="match status" value="1"/>
</dbReference>
<evidence type="ECO:0000259" key="9">
    <source>
        <dbReference type="PROSITE" id="PS51918"/>
    </source>
</evidence>
<evidence type="ECO:0000256" key="1">
    <source>
        <dbReference type="ARBA" id="ARBA00001966"/>
    </source>
</evidence>
<keyword evidence="4" id="KW-0949">S-adenosyl-L-methionine</keyword>
<evidence type="ECO:0000313" key="10">
    <source>
        <dbReference type="EMBL" id="SHI16752.1"/>
    </source>
</evidence>
<dbReference type="AlphaFoldDB" id="A0A1M5YXI1"/>
<dbReference type="InterPro" id="IPR058240">
    <property type="entry name" value="rSAM_sf"/>
</dbReference>
<dbReference type="Gene3D" id="3.80.30.20">
    <property type="entry name" value="tm_1862 like domain"/>
    <property type="match status" value="1"/>
</dbReference>
<dbReference type="GO" id="GO:0031419">
    <property type="term" value="F:cobalamin binding"/>
    <property type="evidence" value="ECO:0007669"/>
    <property type="project" value="InterPro"/>
</dbReference>
<dbReference type="SFLD" id="SFLDG01082">
    <property type="entry name" value="B12-binding_domain_containing"/>
    <property type="match status" value="1"/>
</dbReference>
<organism evidence="10 11">
    <name type="scientific">Sporanaerobacter acetigenes DSM 13106</name>
    <dbReference type="NCBI Taxonomy" id="1123281"/>
    <lineage>
        <taxon>Bacteria</taxon>
        <taxon>Bacillati</taxon>
        <taxon>Bacillota</taxon>
        <taxon>Tissierellia</taxon>
        <taxon>Tissierellales</taxon>
        <taxon>Sporanaerobacteraceae</taxon>
        <taxon>Sporanaerobacter</taxon>
    </lineage>
</organism>
<keyword evidence="11" id="KW-1185">Reference proteome</keyword>
<keyword evidence="3" id="KW-0808">Transferase</keyword>
<proteinExistence type="predicted"/>
<evidence type="ECO:0000259" key="8">
    <source>
        <dbReference type="PROSITE" id="PS51332"/>
    </source>
</evidence>
<evidence type="ECO:0000256" key="4">
    <source>
        <dbReference type="ARBA" id="ARBA00022691"/>
    </source>
</evidence>
<dbReference type="Proteomes" id="UP000184389">
    <property type="component" value="Unassembled WGS sequence"/>
</dbReference>